<dbReference type="EMBL" id="JAPFFF010000033">
    <property type="protein sequence ID" value="KAK8844302.1"/>
    <property type="molecule type" value="Genomic_DNA"/>
</dbReference>
<dbReference type="Gene3D" id="1.25.40.20">
    <property type="entry name" value="Ankyrin repeat-containing domain"/>
    <property type="match status" value="1"/>
</dbReference>
<gene>
    <name evidence="1" type="ORF">M9Y10_024514</name>
</gene>
<dbReference type="SUPFAM" id="SSF48403">
    <property type="entry name" value="Ankyrin repeat"/>
    <property type="match status" value="1"/>
</dbReference>
<reference evidence="1 2" key="1">
    <citation type="submission" date="2024-04" db="EMBL/GenBank/DDBJ databases">
        <title>Tritrichomonas musculus Genome.</title>
        <authorList>
            <person name="Alves-Ferreira E."/>
            <person name="Grigg M."/>
            <person name="Lorenzi H."/>
            <person name="Galac M."/>
        </authorList>
    </citation>
    <scope>NUCLEOTIDE SEQUENCE [LARGE SCALE GENOMIC DNA]</scope>
    <source>
        <strain evidence="1 2">EAF2021</strain>
    </source>
</reference>
<comment type="caution">
    <text evidence="1">The sequence shown here is derived from an EMBL/GenBank/DDBJ whole genome shotgun (WGS) entry which is preliminary data.</text>
</comment>
<sequence length="292" mass="34630">MEIFKIFEHDPRSLFTLFDNGMITSNYTIYPLIFKGRYSPQRKLRHFLYPVFKKILCQKKVDKIQSELKELYKIDNFESFDKNCRVGENESPICLLIRNDDIDGFVTYVTQTNIALSGQVKPSIFETNEFLIDKTPKLIEYAAFFGSIQIFRFLLLNNVETTEDLLLYAIHGRNADIIHILESNKIAPKDGNYKKYLFESIKCHHNEIANYILNNFIDEDIFKPNKYSVILEKNYYDNVIAYGIEYSNFEFYPKDLTNKFILYYSCQFNNLYLIKLLIEEENLDLNIELIFI</sequence>
<proteinExistence type="predicted"/>
<evidence type="ECO:0000313" key="1">
    <source>
        <dbReference type="EMBL" id="KAK8844302.1"/>
    </source>
</evidence>
<evidence type="ECO:0008006" key="3">
    <source>
        <dbReference type="Google" id="ProtNLM"/>
    </source>
</evidence>
<keyword evidence="2" id="KW-1185">Reference proteome</keyword>
<dbReference type="InterPro" id="IPR036770">
    <property type="entry name" value="Ankyrin_rpt-contain_sf"/>
</dbReference>
<evidence type="ECO:0000313" key="2">
    <source>
        <dbReference type="Proteomes" id="UP001470230"/>
    </source>
</evidence>
<dbReference type="PANTHER" id="PTHR24159">
    <property type="match status" value="1"/>
</dbReference>
<protein>
    <recommendedName>
        <fullName evidence="3">DUF3447 domain-containing protein</fullName>
    </recommendedName>
</protein>
<accession>A0ABR2HC73</accession>
<organism evidence="1 2">
    <name type="scientific">Tritrichomonas musculus</name>
    <dbReference type="NCBI Taxonomy" id="1915356"/>
    <lineage>
        <taxon>Eukaryota</taxon>
        <taxon>Metamonada</taxon>
        <taxon>Parabasalia</taxon>
        <taxon>Tritrichomonadida</taxon>
        <taxon>Tritrichomonadidae</taxon>
        <taxon>Tritrichomonas</taxon>
    </lineage>
</organism>
<dbReference type="PANTHER" id="PTHR24159:SF5">
    <property type="entry name" value="ANK_REP_REGION DOMAIN-CONTAINING PROTEIN"/>
    <property type="match status" value="1"/>
</dbReference>
<name>A0ABR2HC73_9EUKA</name>
<dbReference type="Proteomes" id="UP001470230">
    <property type="component" value="Unassembled WGS sequence"/>
</dbReference>